<feature type="compositionally biased region" description="Basic and acidic residues" evidence="2">
    <location>
        <begin position="580"/>
        <end position="591"/>
    </location>
</feature>
<dbReference type="InterPro" id="IPR011990">
    <property type="entry name" value="TPR-like_helical_dom_sf"/>
</dbReference>
<feature type="repeat" description="TPR" evidence="1">
    <location>
        <begin position="425"/>
        <end position="458"/>
    </location>
</feature>
<comment type="caution">
    <text evidence="5">The sequence shown here is derived from an EMBL/GenBank/DDBJ whole genome shotgun (WGS) entry which is preliminary data.</text>
</comment>
<evidence type="ECO:0000313" key="6">
    <source>
        <dbReference type="Proteomes" id="UP000754644"/>
    </source>
</evidence>
<dbReference type="Pfam" id="PF00515">
    <property type="entry name" value="TPR_1"/>
    <property type="match status" value="1"/>
</dbReference>
<gene>
    <name evidence="5" type="ORF">HQ497_07830</name>
</gene>
<dbReference type="InterPro" id="IPR002035">
    <property type="entry name" value="VWF_A"/>
</dbReference>
<evidence type="ECO:0000256" key="1">
    <source>
        <dbReference type="PROSITE-ProRule" id="PRU00339"/>
    </source>
</evidence>
<dbReference type="SUPFAM" id="SSF48452">
    <property type="entry name" value="TPR-like"/>
    <property type="match status" value="1"/>
</dbReference>
<dbReference type="AlphaFoldDB" id="A0A972VXQ0"/>
<proteinExistence type="predicted"/>
<feature type="transmembrane region" description="Helical" evidence="3">
    <location>
        <begin position="20"/>
        <end position="36"/>
    </location>
</feature>
<keyword evidence="3" id="KW-0812">Transmembrane</keyword>
<feature type="compositionally biased region" description="Acidic residues" evidence="2">
    <location>
        <begin position="505"/>
        <end position="529"/>
    </location>
</feature>
<dbReference type="Gene3D" id="3.40.50.410">
    <property type="entry name" value="von Willebrand factor, type A domain"/>
    <property type="match status" value="1"/>
</dbReference>
<feature type="compositionally biased region" description="Low complexity" evidence="2">
    <location>
        <begin position="530"/>
        <end position="539"/>
    </location>
</feature>
<dbReference type="PROSITE" id="PS50005">
    <property type="entry name" value="TPR"/>
    <property type="match status" value="1"/>
</dbReference>
<evidence type="ECO:0000256" key="3">
    <source>
        <dbReference type="SAM" id="Phobius"/>
    </source>
</evidence>
<feature type="domain" description="VWFA" evidence="4">
    <location>
        <begin position="102"/>
        <end position="209"/>
    </location>
</feature>
<feature type="compositionally biased region" description="Basic and acidic residues" evidence="2">
    <location>
        <begin position="540"/>
        <end position="549"/>
    </location>
</feature>
<feature type="compositionally biased region" description="Acidic residues" evidence="2">
    <location>
        <begin position="480"/>
        <end position="496"/>
    </location>
</feature>
<reference evidence="5" key="1">
    <citation type="submission" date="2020-05" db="EMBL/GenBank/DDBJ databases">
        <title>Sulfur intermediates as new biogeochemical hubs in an aquatic model microbial ecosystem.</title>
        <authorList>
            <person name="Vigneron A."/>
        </authorList>
    </citation>
    <scope>NUCLEOTIDE SEQUENCE</scope>
    <source>
        <strain evidence="5">Bin.250</strain>
    </source>
</reference>
<dbReference type="SMART" id="SM00028">
    <property type="entry name" value="TPR"/>
    <property type="match status" value="1"/>
</dbReference>
<dbReference type="InterPro" id="IPR019734">
    <property type="entry name" value="TPR_rpt"/>
</dbReference>
<keyword evidence="3" id="KW-1133">Transmembrane helix</keyword>
<dbReference type="SUPFAM" id="SSF53300">
    <property type="entry name" value="vWA-like"/>
    <property type="match status" value="1"/>
</dbReference>
<dbReference type="PROSITE" id="PS50293">
    <property type="entry name" value="TPR_REGION"/>
    <property type="match status" value="1"/>
</dbReference>
<feature type="compositionally biased region" description="Basic and acidic residues" evidence="2">
    <location>
        <begin position="560"/>
        <end position="572"/>
    </location>
</feature>
<evidence type="ECO:0000313" key="5">
    <source>
        <dbReference type="EMBL" id="NQV65259.1"/>
    </source>
</evidence>
<name>A0A972VXQ0_9GAMM</name>
<feature type="region of interest" description="Disordered" evidence="2">
    <location>
        <begin position="472"/>
        <end position="604"/>
    </location>
</feature>
<dbReference type="EMBL" id="JABMOJ010000294">
    <property type="protein sequence ID" value="NQV65259.1"/>
    <property type="molecule type" value="Genomic_DNA"/>
</dbReference>
<evidence type="ECO:0000259" key="4">
    <source>
        <dbReference type="Pfam" id="PF13519"/>
    </source>
</evidence>
<dbReference type="PANTHER" id="PTHR22550">
    <property type="entry name" value="SPORE GERMINATION PROTEIN"/>
    <property type="match status" value="1"/>
</dbReference>
<dbReference type="InterPro" id="IPR036465">
    <property type="entry name" value="vWFA_dom_sf"/>
</dbReference>
<evidence type="ECO:0000256" key="2">
    <source>
        <dbReference type="SAM" id="MobiDB-lite"/>
    </source>
</evidence>
<dbReference type="Pfam" id="PF13519">
    <property type="entry name" value="VWA_2"/>
    <property type="match status" value="1"/>
</dbReference>
<protein>
    <submittedName>
        <fullName evidence="5">VWA domain-containing protein</fullName>
    </submittedName>
</protein>
<keyword evidence="1" id="KW-0802">TPR repeat</keyword>
<feature type="compositionally biased region" description="Low complexity" evidence="2">
    <location>
        <begin position="593"/>
        <end position="604"/>
    </location>
</feature>
<accession>A0A972VXQ0</accession>
<sequence>MIDTLMLNLATDFHFLRPDWFYALIPAVLLFILVKRRQQQGSSWEQSIDASLLPYLLALPTQTGSRRLLNLLLVGWLLAIIALAGPVWLKTPQPVHEREDALVIILDLSRSMYAIDIKPNRLVRAQRKLQDLLTLRKEGVTALIAYAGDAHTVSPLTDDANTISEMIPAVTPEIMPAPGSQLAPALDLAVQLFTDAGVASGRILLLTDEIRDIAESQSIARRHRAAYPISVMSVGTAAGAPIDGSKILRDGGYLKDLQGNLIIPRVNLSAMQDFAQVAGGRYSPMTLTDEDLAYLLAPDKLAPDAFRELERDFDVWFEEGPWLVLLLLPLAALCFRRGWLWTLPLLMILPHEQAEASLWDDLWATRDQQAQQALTEGDAAAAANLFKDETWRAAARYRSEDYAGAASDYAQQISKTAGVEQSASADDAYNLGNSLARLGEYEDAIKAYEQALAQNPNDADAAANKQLVEDILQQQQQDQESSEDGEDQESEDESSDQDSKPGDPNDQEQSDGEQSSDEDGEPQDDESTEAEQQQPSDQDQQAKDAKLAEEDTQPLDDEERQALENWLRKVPDDPGGLLRRKFEMQYSDRLRQGRSNNNGNQSNW</sequence>
<feature type="transmembrane region" description="Helical" evidence="3">
    <location>
        <begin position="68"/>
        <end position="89"/>
    </location>
</feature>
<dbReference type="PANTHER" id="PTHR22550:SF14">
    <property type="entry name" value="VWFA DOMAIN-CONTAINING PROTEIN"/>
    <property type="match status" value="1"/>
</dbReference>
<dbReference type="Gene3D" id="1.25.40.10">
    <property type="entry name" value="Tetratricopeptide repeat domain"/>
    <property type="match status" value="1"/>
</dbReference>
<organism evidence="5 6">
    <name type="scientific">SAR86 cluster bacterium</name>
    <dbReference type="NCBI Taxonomy" id="2030880"/>
    <lineage>
        <taxon>Bacteria</taxon>
        <taxon>Pseudomonadati</taxon>
        <taxon>Pseudomonadota</taxon>
        <taxon>Gammaproteobacteria</taxon>
        <taxon>SAR86 cluster</taxon>
    </lineage>
</organism>
<feature type="compositionally biased region" description="Acidic residues" evidence="2">
    <location>
        <begin position="550"/>
        <end position="559"/>
    </location>
</feature>
<dbReference type="Proteomes" id="UP000754644">
    <property type="component" value="Unassembled WGS sequence"/>
</dbReference>
<keyword evidence="3" id="KW-0472">Membrane</keyword>
<dbReference type="InterPro" id="IPR050768">
    <property type="entry name" value="UPF0353/GerABKA_families"/>
</dbReference>